<evidence type="ECO:0000256" key="5">
    <source>
        <dbReference type="ARBA" id="ARBA00022801"/>
    </source>
</evidence>
<evidence type="ECO:0000313" key="9">
    <source>
        <dbReference type="EMBL" id="ODM13618.1"/>
    </source>
</evidence>
<evidence type="ECO:0000256" key="3">
    <source>
        <dbReference type="ARBA" id="ARBA00022670"/>
    </source>
</evidence>
<evidence type="ECO:0000256" key="1">
    <source>
        <dbReference type="ARBA" id="ARBA00022475"/>
    </source>
</evidence>
<feature type="transmembrane region" description="Helical" evidence="8">
    <location>
        <begin position="101"/>
        <end position="118"/>
    </location>
</feature>
<dbReference type="GO" id="GO:0008233">
    <property type="term" value="F:peptidase activity"/>
    <property type="evidence" value="ECO:0007669"/>
    <property type="project" value="UniProtKB-KW"/>
</dbReference>
<evidence type="ECO:0000313" key="10">
    <source>
        <dbReference type="Proteomes" id="UP000095003"/>
    </source>
</evidence>
<dbReference type="SMART" id="SM00793">
    <property type="entry name" value="AgrB"/>
    <property type="match status" value="1"/>
</dbReference>
<name>A0A1E3AY34_9FIRM</name>
<dbReference type="Proteomes" id="UP000095003">
    <property type="component" value="Unassembled WGS sequence"/>
</dbReference>
<dbReference type="EMBL" id="MCGI01000001">
    <property type="protein sequence ID" value="ODM13618.1"/>
    <property type="molecule type" value="Genomic_DNA"/>
</dbReference>
<keyword evidence="5" id="KW-0378">Hydrolase</keyword>
<dbReference type="AlphaFoldDB" id="A0A1E3AY34"/>
<proteinExistence type="predicted"/>
<protein>
    <submittedName>
        <fullName evidence="9">Accessory gene regulator protein B</fullName>
    </submittedName>
</protein>
<keyword evidence="1" id="KW-1003">Cell membrane</keyword>
<feature type="transmembrane region" description="Helical" evidence="8">
    <location>
        <begin position="162"/>
        <end position="179"/>
    </location>
</feature>
<keyword evidence="3" id="KW-0645">Protease</keyword>
<evidence type="ECO:0000256" key="6">
    <source>
        <dbReference type="ARBA" id="ARBA00022989"/>
    </source>
</evidence>
<keyword evidence="6 8" id="KW-1133">Transmembrane helix</keyword>
<evidence type="ECO:0000256" key="8">
    <source>
        <dbReference type="SAM" id="Phobius"/>
    </source>
</evidence>
<dbReference type="GO" id="GO:0009372">
    <property type="term" value="P:quorum sensing"/>
    <property type="evidence" value="ECO:0007669"/>
    <property type="project" value="UniProtKB-KW"/>
</dbReference>
<comment type="caution">
    <text evidence="9">The sequence shown here is derived from an EMBL/GenBank/DDBJ whole genome shotgun (WGS) entry which is preliminary data.</text>
</comment>
<keyword evidence="4 8" id="KW-0812">Transmembrane</keyword>
<feature type="transmembrane region" description="Helical" evidence="8">
    <location>
        <begin position="78"/>
        <end position="95"/>
    </location>
</feature>
<gene>
    <name evidence="9" type="primary">agrB_1</name>
    <name evidence="9" type="ORF">BEH84_01334</name>
</gene>
<dbReference type="GO" id="GO:0016020">
    <property type="term" value="C:membrane"/>
    <property type="evidence" value="ECO:0007669"/>
    <property type="project" value="InterPro"/>
</dbReference>
<accession>A0A1E3AY34</accession>
<keyword evidence="7 8" id="KW-0472">Membrane</keyword>
<evidence type="ECO:0000256" key="4">
    <source>
        <dbReference type="ARBA" id="ARBA00022692"/>
    </source>
</evidence>
<feature type="transmembrane region" description="Helical" evidence="8">
    <location>
        <begin position="139"/>
        <end position="156"/>
    </location>
</feature>
<dbReference type="GeneID" id="93299826"/>
<organism evidence="9 10">
    <name type="scientific">Eisenbergiella tayi</name>
    <dbReference type="NCBI Taxonomy" id="1432052"/>
    <lineage>
        <taxon>Bacteria</taxon>
        <taxon>Bacillati</taxon>
        <taxon>Bacillota</taxon>
        <taxon>Clostridia</taxon>
        <taxon>Lachnospirales</taxon>
        <taxon>Lachnospiraceae</taxon>
        <taxon>Eisenbergiella</taxon>
    </lineage>
</organism>
<dbReference type="GO" id="GO:0006508">
    <property type="term" value="P:proteolysis"/>
    <property type="evidence" value="ECO:0007669"/>
    <property type="project" value="UniProtKB-KW"/>
</dbReference>
<dbReference type="InterPro" id="IPR006741">
    <property type="entry name" value="AgrB"/>
</dbReference>
<dbReference type="PATRIC" id="fig|1432052.3.peg.1461"/>
<feature type="transmembrane region" description="Helical" evidence="8">
    <location>
        <begin position="31"/>
        <end position="57"/>
    </location>
</feature>
<dbReference type="Pfam" id="PF04647">
    <property type="entry name" value="AgrB"/>
    <property type="match status" value="1"/>
</dbReference>
<reference evidence="9 10" key="1">
    <citation type="submission" date="2016-07" db="EMBL/GenBank/DDBJ databases">
        <title>Characterization of isolates of Eisenbergiella tayi derived from blood cultures, using whole genome sequencing.</title>
        <authorList>
            <person name="Burdz T."/>
            <person name="Wiebe D."/>
            <person name="Huynh C."/>
            <person name="Bernard K."/>
        </authorList>
    </citation>
    <scope>NUCLEOTIDE SEQUENCE [LARGE SCALE GENOMIC DNA]</scope>
    <source>
        <strain evidence="9 10">NML 120489</strain>
    </source>
</reference>
<evidence type="ECO:0000256" key="7">
    <source>
        <dbReference type="ARBA" id="ARBA00023136"/>
    </source>
</evidence>
<keyword evidence="2" id="KW-0673">Quorum sensing</keyword>
<dbReference type="RefSeq" id="WP_069156161.1">
    <property type="nucleotide sequence ID" value="NZ_JBKXXQ010000027.1"/>
</dbReference>
<sequence length="184" mass="21214">MKLTENFIREGIINADDKEIIEFGLTRIKDLIIGLCITFIIGICFGIPGESLIFWIFSMPLRINAGGYHADSRTGCNLISSVSIIVCFYFISNVFWKEVPSFFACLLFWVIIYKMSPVQNKRKELDAKEKRVYKRRSRIIVSIEGLILTTAFVFQWNTLIKIITMVFFIMSLSLAAGHIKNRIR</sequence>
<evidence type="ECO:0000256" key="2">
    <source>
        <dbReference type="ARBA" id="ARBA00022654"/>
    </source>
</evidence>